<comment type="caution">
    <text evidence="1">The sequence shown here is derived from an EMBL/GenBank/DDBJ whole genome shotgun (WGS) entry which is preliminary data.</text>
</comment>
<evidence type="ECO:0000313" key="2">
    <source>
        <dbReference type="Proteomes" id="UP001602058"/>
    </source>
</evidence>
<gene>
    <name evidence="1" type="ORF">ACFY1D_12610</name>
</gene>
<reference evidence="1 2" key="1">
    <citation type="submission" date="2024-10" db="EMBL/GenBank/DDBJ databases">
        <title>The Natural Products Discovery Center: Release of the First 8490 Sequenced Strains for Exploring Actinobacteria Biosynthetic Diversity.</title>
        <authorList>
            <person name="Kalkreuter E."/>
            <person name="Kautsar S.A."/>
            <person name="Yang D."/>
            <person name="Bader C.D."/>
            <person name="Teijaro C.N."/>
            <person name="Fluegel L."/>
            <person name="Davis C.M."/>
            <person name="Simpson J.R."/>
            <person name="Lauterbach L."/>
            <person name="Steele A.D."/>
            <person name="Gui C."/>
            <person name="Meng S."/>
            <person name="Li G."/>
            <person name="Viehrig K."/>
            <person name="Ye F."/>
            <person name="Su P."/>
            <person name="Kiefer A.F."/>
            <person name="Nichols A."/>
            <person name="Cepeda A.J."/>
            <person name="Yan W."/>
            <person name="Fan B."/>
            <person name="Jiang Y."/>
            <person name="Adhikari A."/>
            <person name="Zheng C.-J."/>
            <person name="Schuster L."/>
            <person name="Cowan T.M."/>
            <person name="Smanski M.J."/>
            <person name="Chevrette M.G."/>
            <person name="De Carvalho L.P.S."/>
            <person name="Shen B."/>
        </authorList>
    </citation>
    <scope>NUCLEOTIDE SEQUENCE [LARGE SCALE GENOMIC DNA]</scope>
    <source>
        <strain evidence="1 2">NPDC001390</strain>
    </source>
</reference>
<sequence length="50" mass="5454">MASIELAPARVEGALRADPRMIAVMIECSTATRAFIGPRRAFSRLYRACG</sequence>
<name>A0ABW6UFQ9_9ACTN</name>
<keyword evidence="2" id="KW-1185">Reference proteome</keyword>
<proteinExistence type="predicted"/>
<protein>
    <submittedName>
        <fullName evidence="1">Uncharacterized protein</fullName>
    </submittedName>
</protein>
<organism evidence="1 2">
    <name type="scientific">Streptomyces bluensis</name>
    <dbReference type="NCBI Taxonomy" id="33897"/>
    <lineage>
        <taxon>Bacteria</taxon>
        <taxon>Bacillati</taxon>
        <taxon>Actinomycetota</taxon>
        <taxon>Actinomycetes</taxon>
        <taxon>Kitasatosporales</taxon>
        <taxon>Streptomycetaceae</taxon>
        <taxon>Streptomyces</taxon>
    </lineage>
</organism>
<accession>A0ABW6UFQ9</accession>
<dbReference type="EMBL" id="JBIAWJ010000004">
    <property type="protein sequence ID" value="MFF4522270.1"/>
    <property type="molecule type" value="Genomic_DNA"/>
</dbReference>
<dbReference type="Proteomes" id="UP001602058">
    <property type="component" value="Unassembled WGS sequence"/>
</dbReference>
<dbReference type="RefSeq" id="WP_387886011.1">
    <property type="nucleotide sequence ID" value="NZ_JBEOZG010000021.1"/>
</dbReference>
<evidence type="ECO:0000313" key="1">
    <source>
        <dbReference type="EMBL" id="MFF4522270.1"/>
    </source>
</evidence>